<dbReference type="EMBL" id="JASNWA010000009">
    <property type="protein sequence ID" value="KAK3170366.1"/>
    <property type="molecule type" value="Genomic_DNA"/>
</dbReference>
<dbReference type="PANTHER" id="PTHR34502:SF4">
    <property type="entry name" value="DUF6594 DOMAIN-CONTAINING PROTEIN"/>
    <property type="match status" value="1"/>
</dbReference>
<sequence>MVSSSTDIELAPLPTPPPTPRKEYPNGFASVAAFIAKDHDNTSTIYRRFDRLTARNLLYLQSKLQKLEVIQDELDQEDLETSDQNSKKAATSWEEFEHFAKIQDRAKKRMEIAEEIEKAIKSYREKIKHLCKIEWRY</sequence>
<keyword evidence="4" id="KW-1185">Reference proteome</keyword>
<evidence type="ECO:0000259" key="2">
    <source>
        <dbReference type="Pfam" id="PF20237"/>
    </source>
</evidence>
<comment type="caution">
    <text evidence="3">The sequence shown here is derived from an EMBL/GenBank/DDBJ whole genome shotgun (WGS) entry which is preliminary data.</text>
</comment>
<organism evidence="3 4">
    <name type="scientific">Lepraria neglecta</name>
    <dbReference type="NCBI Taxonomy" id="209136"/>
    <lineage>
        <taxon>Eukaryota</taxon>
        <taxon>Fungi</taxon>
        <taxon>Dikarya</taxon>
        <taxon>Ascomycota</taxon>
        <taxon>Pezizomycotina</taxon>
        <taxon>Lecanoromycetes</taxon>
        <taxon>OSLEUM clade</taxon>
        <taxon>Lecanoromycetidae</taxon>
        <taxon>Lecanorales</taxon>
        <taxon>Lecanorineae</taxon>
        <taxon>Stereocaulaceae</taxon>
        <taxon>Lepraria</taxon>
    </lineage>
</organism>
<name>A0AAE0DHZ3_9LECA</name>
<evidence type="ECO:0000313" key="3">
    <source>
        <dbReference type="EMBL" id="KAK3170366.1"/>
    </source>
</evidence>
<dbReference type="InterPro" id="IPR046529">
    <property type="entry name" value="DUF6594"/>
</dbReference>
<dbReference type="PANTHER" id="PTHR34502">
    <property type="entry name" value="DUF6594 DOMAIN-CONTAINING PROTEIN-RELATED"/>
    <property type="match status" value="1"/>
</dbReference>
<reference evidence="3" key="1">
    <citation type="submission" date="2022-11" db="EMBL/GenBank/DDBJ databases">
        <title>Chromosomal genome sequence assembly and mating type (MAT) locus characterization of the leprose asexual lichenized fungus Lepraria neglecta (Nyl.) Erichsen.</title>
        <authorList>
            <person name="Allen J.L."/>
            <person name="Pfeffer B."/>
        </authorList>
    </citation>
    <scope>NUCLEOTIDE SEQUENCE</scope>
    <source>
        <strain evidence="3">Allen 5258</strain>
    </source>
</reference>
<evidence type="ECO:0000313" key="4">
    <source>
        <dbReference type="Proteomes" id="UP001276659"/>
    </source>
</evidence>
<proteinExistence type="predicted"/>
<dbReference type="AlphaFoldDB" id="A0AAE0DHZ3"/>
<evidence type="ECO:0000256" key="1">
    <source>
        <dbReference type="SAM" id="MobiDB-lite"/>
    </source>
</evidence>
<protein>
    <recommendedName>
        <fullName evidence="2">DUF6594 domain-containing protein</fullName>
    </recommendedName>
</protein>
<accession>A0AAE0DHZ3</accession>
<dbReference type="Pfam" id="PF20237">
    <property type="entry name" value="DUF6594"/>
    <property type="match status" value="1"/>
</dbReference>
<gene>
    <name evidence="3" type="ORF">OEA41_009753</name>
</gene>
<feature type="region of interest" description="Disordered" evidence="1">
    <location>
        <begin position="1"/>
        <end position="25"/>
    </location>
</feature>
<feature type="domain" description="DUF6594" evidence="2">
    <location>
        <begin position="29"/>
        <end position="126"/>
    </location>
</feature>
<dbReference type="Proteomes" id="UP001276659">
    <property type="component" value="Unassembled WGS sequence"/>
</dbReference>